<reference evidence="1 2" key="1">
    <citation type="journal article" date="2018" name="PLoS Genet.">
        <title>Population sequencing reveals clonal diversity and ancestral inbreeding in the grapevine cultivar Chardonnay.</title>
        <authorList>
            <person name="Roach M.J."/>
            <person name="Johnson D.L."/>
            <person name="Bohlmann J."/>
            <person name="van Vuuren H.J."/>
            <person name="Jones S.J."/>
            <person name="Pretorius I.S."/>
            <person name="Schmidt S.A."/>
            <person name="Borneman A.R."/>
        </authorList>
    </citation>
    <scope>NUCLEOTIDE SEQUENCE [LARGE SCALE GENOMIC DNA]</scope>
    <source>
        <strain evidence="2">cv. Chardonnay</strain>
        <tissue evidence="1">Leaf</tissue>
    </source>
</reference>
<evidence type="ECO:0000313" key="1">
    <source>
        <dbReference type="EMBL" id="RVX01323.1"/>
    </source>
</evidence>
<proteinExistence type="predicted"/>
<dbReference type="Proteomes" id="UP000288805">
    <property type="component" value="Unassembled WGS sequence"/>
</dbReference>
<sequence>MLDPNPATTPGLLGQMLSHLNGEPLSDAALYRNTVGALYSPPRWIFMDILMSTGHLVQMTKKHWWLWHLPWSEFSVMVFQETKGTLSLSSSPPLLWCDNKSAAHLAANPMFYARTKHIEMDLHFIWDHVLRKQLIIQYLPSSE</sequence>
<protein>
    <recommendedName>
        <fullName evidence="3">Retrovirus-related Pol polyprotein from transposon RE1</fullName>
    </recommendedName>
</protein>
<gene>
    <name evidence="1" type="ORF">CK203_031293</name>
</gene>
<dbReference type="EMBL" id="QGNW01000076">
    <property type="protein sequence ID" value="RVX01323.1"/>
    <property type="molecule type" value="Genomic_DNA"/>
</dbReference>
<organism evidence="1 2">
    <name type="scientific">Vitis vinifera</name>
    <name type="common">Grape</name>
    <dbReference type="NCBI Taxonomy" id="29760"/>
    <lineage>
        <taxon>Eukaryota</taxon>
        <taxon>Viridiplantae</taxon>
        <taxon>Streptophyta</taxon>
        <taxon>Embryophyta</taxon>
        <taxon>Tracheophyta</taxon>
        <taxon>Spermatophyta</taxon>
        <taxon>Magnoliopsida</taxon>
        <taxon>eudicotyledons</taxon>
        <taxon>Gunneridae</taxon>
        <taxon>Pentapetalae</taxon>
        <taxon>rosids</taxon>
        <taxon>Vitales</taxon>
        <taxon>Vitaceae</taxon>
        <taxon>Viteae</taxon>
        <taxon>Vitis</taxon>
    </lineage>
</organism>
<evidence type="ECO:0008006" key="3">
    <source>
        <dbReference type="Google" id="ProtNLM"/>
    </source>
</evidence>
<comment type="caution">
    <text evidence="1">The sequence shown here is derived from an EMBL/GenBank/DDBJ whole genome shotgun (WGS) entry which is preliminary data.</text>
</comment>
<accession>A0A438IX95</accession>
<evidence type="ECO:0000313" key="2">
    <source>
        <dbReference type="Proteomes" id="UP000288805"/>
    </source>
</evidence>
<dbReference type="AlphaFoldDB" id="A0A438IX95"/>
<name>A0A438IX95_VITVI</name>
<dbReference type="CDD" id="cd09272">
    <property type="entry name" value="RNase_HI_RT_Ty1"/>
    <property type="match status" value="1"/>
</dbReference>